<keyword evidence="4" id="KW-1185">Reference proteome</keyword>
<dbReference type="EMBL" id="RFFG01000185">
    <property type="protein sequence ID" value="RMI33141.1"/>
    <property type="molecule type" value="Genomic_DNA"/>
</dbReference>
<protein>
    <submittedName>
        <fullName evidence="3">CHAP domain-containing protein</fullName>
    </submittedName>
</protein>
<name>A0A3M2L691_9ACTN</name>
<feature type="region of interest" description="Disordered" evidence="1">
    <location>
        <begin position="64"/>
        <end position="134"/>
    </location>
</feature>
<dbReference type="OrthoDB" id="5124837at2"/>
<dbReference type="Proteomes" id="UP000282674">
    <property type="component" value="Unassembled WGS sequence"/>
</dbReference>
<feature type="domain" description="Peptidase C51" evidence="2">
    <location>
        <begin position="182"/>
        <end position="266"/>
    </location>
</feature>
<proteinExistence type="predicted"/>
<dbReference type="Pfam" id="PF05257">
    <property type="entry name" value="CHAP"/>
    <property type="match status" value="1"/>
</dbReference>
<comment type="caution">
    <text evidence="3">The sequence shown here is derived from an EMBL/GenBank/DDBJ whole genome shotgun (WGS) entry which is preliminary data.</text>
</comment>
<dbReference type="RefSeq" id="WP_122199949.1">
    <property type="nucleotide sequence ID" value="NZ_JBHSKC010000007.1"/>
</dbReference>
<evidence type="ECO:0000256" key="1">
    <source>
        <dbReference type="SAM" id="MobiDB-lite"/>
    </source>
</evidence>
<feature type="compositionally biased region" description="Low complexity" evidence="1">
    <location>
        <begin position="76"/>
        <end position="87"/>
    </location>
</feature>
<gene>
    <name evidence="3" type="ORF">EBO15_41630</name>
</gene>
<dbReference type="InterPro" id="IPR007921">
    <property type="entry name" value="CHAP_dom"/>
</dbReference>
<evidence type="ECO:0000313" key="3">
    <source>
        <dbReference type="EMBL" id="RMI33141.1"/>
    </source>
</evidence>
<evidence type="ECO:0000313" key="4">
    <source>
        <dbReference type="Proteomes" id="UP000282674"/>
    </source>
</evidence>
<dbReference type="Gene3D" id="3.90.1720.10">
    <property type="entry name" value="endopeptidase domain like (from Nostoc punctiforme)"/>
    <property type="match status" value="1"/>
</dbReference>
<reference evidence="3 4" key="1">
    <citation type="submission" date="2018-10" db="EMBL/GenBank/DDBJ databases">
        <title>Isolation from soil.</title>
        <authorList>
            <person name="Hu J."/>
        </authorList>
    </citation>
    <scope>NUCLEOTIDE SEQUENCE [LARGE SCALE GENOMIC DNA]</scope>
    <source>
        <strain evidence="3 4">NEAU-Ht49</strain>
    </source>
</reference>
<feature type="compositionally biased region" description="Low complexity" evidence="1">
    <location>
        <begin position="94"/>
        <end position="122"/>
    </location>
</feature>
<organism evidence="3 4">
    <name type="scientific">Actinomadura harenae</name>
    <dbReference type="NCBI Taxonomy" id="2483351"/>
    <lineage>
        <taxon>Bacteria</taxon>
        <taxon>Bacillati</taxon>
        <taxon>Actinomycetota</taxon>
        <taxon>Actinomycetes</taxon>
        <taxon>Streptosporangiales</taxon>
        <taxon>Thermomonosporaceae</taxon>
        <taxon>Actinomadura</taxon>
    </lineage>
</organism>
<dbReference type="AlphaFoldDB" id="A0A3M2L691"/>
<sequence length="292" mass="30533">MEAEEITSMNGKHTKLHPVLESLRKTPVAQAIRTTPVFQSVRTTSALVAGAALVGTIAATTAHASTTTPQDLKPQAAVAGAAHAEGALPETRQEAPQHAAAQQQAPQAAPAAPQAANEAPKAPAQPAPRKPTAAQAIKIATSQAGISEDGAGKTKFQQWYMGTERARQTIARDGGSLGLYADAEWCDMFVSWVGHQVGFAGSVGSDAWTVAHAKWFQQQKRWGTAAKPGAIVFFAWNGSKSIDAIQHVGMVIKDNGNGTVKTVEGNTDGGKVEVKTRPSSTIVGYGYPQYSG</sequence>
<evidence type="ECO:0000259" key="2">
    <source>
        <dbReference type="Pfam" id="PF05257"/>
    </source>
</evidence>
<accession>A0A3M2L691</accession>